<protein>
    <submittedName>
        <fullName evidence="2">Uncharacterized protein</fullName>
    </submittedName>
</protein>
<feature type="transmembrane region" description="Helical" evidence="1">
    <location>
        <begin position="241"/>
        <end position="264"/>
    </location>
</feature>
<reference evidence="2 3" key="2">
    <citation type="submission" date="2019-01" db="EMBL/GenBank/DDBJ databases">
        <title>The decoding of complex shrimp genome reveals the adaptation for benthos swimmer, frequently molting mechanism and breeding impact on genome.</title>
        <authorList>
            <person name="Sun Y."/>
            <person name="Gao Y."/>
            <person name="Yu Y."/>
        </authorList>
    </citation>
    <scope>NUCLEOTIDE SEQUENCE [LARGE SCALE GENOMIC DNA]</scope>
    <source>
        <tissue evidence="2">Muscle</tissue>
    </source>
</reference>
<keyword evidence="3" id="KW-1185">Reference proteome</keyword>
<dbReference type="AlphaFoldDB" id="A0A423SRN2"/>
<keyword evidence="1" id="KW-0472">Membrane</keyword>
<keyword evidence="1" id="KW-0812">Transmembrane</keyword>
<evidence type="ECO:0000256" key="1">
    <source>
        <dbReference type="SAM" id="Phobius"/>
    </source>
</evidence>
<keyword evidence="1" id="KW-1133">Transmembrane helix</keyword>
<organism evidence="2 3">
    <name type="scientific">Penaeus vannamei</name>
    <name type="common">Whiteleg shrimp</name>
    <name type="synonym">Litopenaeus vannamei</name>
    <dbReference type="NCBI Taxonomy" id="6689"/>
    <lineage>
        <taxon>Eukaryota</taxon>
        <taxon>Metazoa</taxon>
        <taxon>Ecdysozoa</taxon>
        <taxon>Arthropoda</taxon>
        <taxon>Crustacea</taxon>
        <taxon>Multicrustacea</taxon>
        <taxon>Malacostraca</taxon>
        <taxon>Eumalacostraca</taxon>
        <taxon>Eucarida</taxon>
        <taxon>Decapoda</taxon>
        <taxon>Dendrobranchiata</taxon>
        <taxon>Penaeoidea</taxon>
        <taxon>Penaeidae</taxon>
        <taxon>Penaeus</taxon>
    </lineage>
</organism>
<dbReference type="EMBL" id="QCYY01002880">
    <property type="protein sequence ID" value="ROT66857.1"/>
    <property type="molecule type" value="Genomic_DNA"/>
</dbReference>
<reference evidence="2 3" key="1">
    <citation type="submission" date="2018-04" db="EMBL/GenBank/DDBJ databases">
        <authorList>
            <person name="Zhang X."/>
            <person name="Yuan J."/>
            <person name="Li F."/>
            <person name="Xiang J."/>
        </authorList>
    </citation>
    <scope>NUCLEOTIDE SEQUENCE [LARGE SCALE GENOMIC DNA]</scope>
    <source>
        <tissue evidence="2">Muscle</tissue>
    </source>
</reference>
<gene>
    <name evidence="2" type="ORF">C7M84_015101</name>
</gene>
<proteinExistence type="predicted"/>
<evidence type="ECO:0000313" key="3">
    <source>
        <dbReference type="Proteomes" id="UP000283509"/>
    </source>
</evidence>
<evidence type="ECO:0000313" key="2">
    <source>
        <dbReference type="EMBL" id="ROT66857.1"/>
    </source>
</evidence>
<dbReference type="Proteomes" id="UP000283509">
    <property type="component" value="Unassembled WGS sequence"/>
</dbReference>
<accession>A0A423SRN2</accession>
<sequence>MRDSGPRRGDYVGSPKHLIPSSAPSPLLLLLCFPPFPRRFTPPQPDPLPFHLAPPLPLFPRNSPTPSRLPHHSLTPRHFPHPSLTPLPLLSSLDLLSLPLPPHFLPLSSLFPSPFHFSPAPFHLIYSSSTLSSPPPFIPLPLLSLLPSSGAIRPSPSAQSSDLISALMPQSHSFSNHPPTPAPFALPFVSDSSYSISPLILFSPSPSMLSSSLSFSFLCSLPLFQFRSLPPLQFSYLPLQFFLSLSLSFISFSISSLLFFYFSFDLCFSVNSVLSLSFSFDLSFSVNSVIFLPSNSVLSLSFVLFSPSPSIRLSPSPSVTSFPLPFSSLVRGRRVRWCDPSFLVSFYCPALLLRNNISKLCFPAASPSPSSSQADMKCYFLAFRRGLSIVSNPRQTRPFTSRRASRDPGLRRPFPRPCFTTTCSPIYFLSYYLPCRLYASVFFFSCGSLQHSIPR</sequence>
<name>A0A423SRN2_PENVA</name>
<comment type="caution">
    <text evidence="2">The sequence shown here is derived from an EMBL/GenBank/DDBJ whole genome shotgun (WGS) entry which is preliminary data.</text>
</comment>